<dbReference type="PANTHER" id="PTHR30146:SF109">
    <property type="entry name" value="HTH-TYPE TRANSCRIPTIONAL REGULATOR GALS"/>
    <property type="match status" value="1"/>
</dbReference>
<comment type="caution">
    <text evidence="5">The sequence shown here is derived from an EMBL/GenBank/DDBJ whole genome shotgun (WGS) entry which is preliminary data.</text>
</comment>
<keyword evidence="6" id="KW-1185">Reference proteome</keyword>
<evidence type="ECO:0000256" key="1">
    <source>
        <dbReference type="ARBA" id="ARBA00023015"/>
    </source>
</evidence>
<dbReference type="Proteomes" id="UP001501295">
    <property type="component" value="Unassembled WGS sequence"/>
</dbReference>
<dbReference type="InterPro" id="IPR010982">
    <property type="entry name" value="Lambda_DNA-bd_dom_sf"/>
</dbReference>
<protein>
    <recommendedName>
        <fullName evidence="4">HTH lacI-type domain-containing protein</fullName>
    </recommendedName>
</protein>
<dbReference type="Pfam" id="PF00356">
    <property type="entry name" value="LacI"/>
    <property type="match status" value="1"/>
</dbReference>
<dbReference type="CDD" id="cd01392">
    <property type="entry name" value="HTH_LacI"/>
    <property type="match status" value="1"/>
</dbReference>
<keyword evidence="3" id="KW-0804">Transcription</keyword>
<reference evidence="6" key="1">
    <citation type="journal article" date="2019" name="Int. J. Syst. Evol. Microbiol.">
        <title>The Global Catalogue of Microorganisms (GCM) 10K type strain sequencing project: providing services to taxonomists for standard genome sequencing and annotation.</title>
        <authorList>
            <consortium name="The Broad Institute Genomics Platform"/>
            <consortium name="The Broad Institute Genome Sequencing Center for Infectious Disease"/>
            <person name="Wu L."/>
            <person name="Ma J."/>
        </authorList>
    </citation>
    <scope>NUCLEOTIDE SEQUENCE [LARGE SCALE GENOMIC DNA]</scope>
    <source>
        <strain evidence="6">JCM 18956</strain>
    </source>
</reference>
<evidence type="ECO:0000313" key="5">
    <source>
        <dbReference type="EMBL" id="GAA4682375.1"/>
    </source>
</evidence>
<evidence type="ECO:0000259" key="4">
    <source>
        <dbReference type="PROSITE" id="PS50932"/>
    </source>
</evidence>
<accession>A0ABP8W6U4</accession>
<evidence type="ECO:0000256" key="2">
    <source>
        <dbReference type="ARBA" id="ARBA00023125"/>
    </source>
</evidence>
<proteinExistence type="predicted"/>
<dbReference type="SUPFAM" id="SSF47413">
    <property type="entry name" value="lambda repressor-like DNA-binding domains"/>
    <property type="match status" value="1"/>
</dbReference>
<dbReference type="EMBL" id="BAABLM010000007">
    <property type="protein sequence ID" value="GAA4682375.1"/>
    <property type="molecule type" value="Genomic_DNA"/>
</dbReference>
<dbReference type="SUPFAM" id="SSF53822">
    <property type="entry name" value="Periplasmic binding protein-like I"/>
    <property type="match status" value="1"/>
</dbReference>
<organism evidence="5 6">
    <name type="scientific">Frondihabitans cladoniiphilus</name>
    <dbReference type="NCBI Taxonomy" id="715785"/>
    <lineage>
        <taxon>Bacteria</taxon>
        <taxon>Bacillati</taxon>
        <taxon>Actinomycetota</taxon>
        <taxon>Actinomycetes</taxon>
        <taxon>Micrococcales</taxon>
        <taxon>Microbacteriaceae</taxon>
        <taxon>Frondihabitans</taxon>
    </lineage>
</organism>
<dbReference type="RefSeq" id="WP_345376708.1">
    <property type="nucleotide sequence ID" value="NZ_BAABLM010000007.1"/>
</dbReference>
<dbReference type="InterPro" id="IPR028082">
    <property type="entry name" value="Peripla_BP_I"/>
</dbReference>
<dbReference type="Gene3D" id="3.40.50.2300">
    <property type="match status" value="2"/>
</dbReference>
<evidence type="ECO:0000313" key="6">
    <source>
        <dbReference type="Proteomes" id="UP001501295"/>
    </source>
</evidence>
<dbReference type="Gene3D" id="1.10.260.40">
    <property type="entry name" value="lambda repressor-like DNA-binding domains"/>
    <property type="match status" value="1"/>
</dbReference>
<sequence>MARTPRKPAPISAVAELAGVSVSTVSRVMNRNATVDPEIASRVRKAAVTLNYAPNPLARSLVLGKTTTVAILVPDLANPTFQSMMRGVSRAAAKDGYRILVADSGEIASEESILAIEMRRRCDAIVLCAPRMAEDLLADLLPALAPAVLINRDNAGTRTPVLTADYEAGVRPLAEHLYGLGHRRMAFLQGNPESASNAARLRGLAQFSATHPDTELTTIECGTAFESGHEAAAEIAGSGYTGILAFNDLVAMGLLSGLAELGVRVPEDISVTGFDDIPLARYTTPPLTTASVPVVELGEQAWLRLHALLREETPAFDVNYRPRLEVRGSTGPVASRR</sequence>
<feature type="domain" description="HTH lacI-type" evidence="4">
    <location>
        <begin position="9"/>
        <end position="63"/>
    </location>
</feature>
<dbReference type="CDD" id="cd06267">
    <property type="entry name" value="PBP1_LacI_sugar_binding-like"/>
    <property type="match status" value="1"/>
</dbReference>
<dbReference type="InterPro" id="IPR000843">
    <property type="entry name" value="HTH_LacI"/>
</dbReference>
<dbReference type="SMART" id="SM00354">
    <property type="entry name" value="HTH_LACI"/>
    <property type="match status" value="1"/>
</dbReference>
<dbReference type="InterPro" id="IPR046335">
    <property type="entry name" value="LacI/GalR-like_sensor"/>
</dbReference>
<name>A0ABP8W6U4_9MICO</name>
<dbReference type="PANTHER" id="PTHR30146">
    <property type="entry name" value="LACI-RELATED TRANSCRIPTIONAL REPRESSOR"/>
    <property type="match status" value="1"/>
</dbReference>
<dbReference type="PROSITE" id="PS50932">
    <property type="entry name" value="HTH_LACI_2"/>
    <property type="match status" value="1"/>
</dbReference>
<dbReference type="Pfam" id="PF13377">
    <property type="entry name" value="Peripla_BP_3"/>
    <property type="match status" value="1"/>
</dbReference>
<keyword evidence="2" id="KW-0238">DNA-binding</keyword>
<evidence type="ECO:0000256" key="3">
    <source>
        <dbReference type="ARBA" id="ARBA00023163"/>
    </source>
</evidence>
<gene>
    <name evidence="5" type="ORF">GCM10025780_29760</name>
</gene>
<keyword evidence="1" id="KW-0805">Transcription regulation</keyword>